<reference evidence="2" key="1">
    <citation type="submission" date="2022-07" db="EMBL/GenBank/DDBJ databases">
        <title>Fungi with potential for degradation of polypropylene.</title>
        <authorList>
            <person name="Gostincar C."/>
        </authorList>
    </citation>
    <scope>NUCLEOTIDE SEQUENCE</scope>
    <source>
        <strain evidence="2">EXF-13287</strain>
    </source>
</reference>
<keyword evidence="1" id="KW-0472">Membrane</keyword>
<protein>
    <submittedName>
        <fullName evidence="2">Uncharacterized protein</fullName>
    </submittedName>
</protein>
<organism evidence="2 3">
    <name type="scientific">Coniochaeta hoffmannii</name>
    <dbReference type="NCBI Taxonomy" id="91930"/>
    <lineage>
        <taxon>Eukaryota</taxon>
        <taxon>Fungi</taxon>
        <taxon>Dikarya</taxon>
        <taxon>Ascomycota</taxon>
        <taxon>Pezizomycotina</taxon>
        <taxon>Sordariomycetes</taxon>
        <taxon>Sordariomycetidae</taxon>
        <taxon>Coniochaetales</taxon>
        <taxon>Coniochaetaceae</taxon>
        <taxon>Coniochaeta</taxon>
    </lineage>
</organism>
<proteinExistence type="predicted"/>
<dbReference type="EMBL" id="JANBVN010000160">
    <property type="protein sequence ID" value="KAJ9137381.1"/>
    <property type="molecule type" value="Genomic_DNA"/>
</dbReference>
<feature type="transmembrane region" description="Helical" evidence="1">
    <location>
        <begin position="72"/>
        <end position="92"/>
    </location>
</feature>
<keyword evidence="3" id="KW-1185">Reference proteome</keyword>
<dbReference type="AlphaFoldDB" id="A0AA38RNM8"/>
<evidence type="ECO:0000313" key="3">
    <source>
        <dbReference type="Proteomes" id="UP001174691"/>
    </source>
</evidence>
<keyword evidence="1" id="KW-1133">Transmembrane helix</keyword>
<evidence type="ECO:0000313" key="2">
    <source>
        <dbReference type="EMBL" id="KAJ9137381.1"/>
    </source>
</evidence>
<keyword evidence="1" id="KW-0812">Transmembrane</keyword>
<name>A0AA38RNM8_9PEZI</name>
<comment type="caution">
    <text evidence="2">The sequence shown here is derived from an EMBL/GenBank/DDBJ whole genome shotgun (WGS) entry which is preliminary data.</text>
</comment>
<accession>A0AA38RNM8</accession>
<evidence type="ECO:0000256" key="1">
    <source>
        <dbReference type="SAM" id="Phobius"/>
    </source>
</evidence>
<dbReference type="Proteomes" id="UP001174691">
    <property type="component" value="Unassembled WGS sequence"/>
</dbReference>
<gene>
    <name evidence="2" type="ORF">NKR19_g8212</name>
</gene>
<sequence length="97" mass="10791">MDHGRAAIRALIHDHSLAPGGNELITYNVREHHDDIQGTYLDITMFAGEMGVEVTDVKHGHLLAGKLNYDHLVYIFPGILAYDVVFCCAAILSTHKY</sequence>